<proteinExistence type="predicted"/>
<keyword evidence="2" id="KW-1185">Reference proteome</keyword>
<accession>A0ABY4AJA8</accession>
<gene>
    <name evidence="1" type="ORF">INH39_23535</name>
</gene>
<dbReference type="RefSeq" id="WP_243494349.1">
    <property type="nucleotide sequence ID" value="NZ_CP063361.1"/>
</dbReference>
<protein>
    <submittedName>
        <fullName evidence="1">Uncharacterized protein</fullName>
    </submittedName>
</protein>
<organism evidence="1 2">
    <name type="scientific">Massilia violaceinigra</name>
    <dbReference type="NCBI Taxonomy" id="2045208"/>
    <lineage>
        <taxon>Bacteria</taxon>
        <taxon>Pseudomonadati</taxon>
        <taxon>Pseudomonadota</taxon>
        <taxon>Betaproteobacteria</taxon>
        <taxon>Burkholderiales</taxon>
        <taxon>Oxalobacteraceae</taxon>
        <taxon>Telluria group</taxon>
        <taxon>Massilia</taxon>
    </lineage>
</organism>
<evidence type="ECO:0000313" key="1">
    <source>
        <dbReference type="EMBL" id="UOD33689.1"/>
    </source>
</evidence>
<name>A0ABY4AJA8_9BURK</name>
<dbReference type="Proteomes" id="UP000831532">
    <property type="component" value="Chromosome"/>
</dbReference>
<reference evidence="1 2" key="1">
    <citation type="submission" date="2020-10" db="EMBL/GenBank/DDBJ databases">
        <title>Genome analysis of Massilia species.</title>
        <authorList>
            <person name="Jung D.-H."/>
        </authorList>
    </citation>
    <scope>NUCLEOTIDE SEQUENCE [LARGE SCALE GENOMIC DNA]</scope>
    <source>
        <strain evidence="2">sipir</strain>
    </source>
</reference>
<sequence>MDPIDPFERGNLKPAEALLMAQESAHEYFQGELYQKNGEQRLEGITIERLGEATLELDEAEDENTSVIVYRDEEGTSLRVDALCIRRPILAADAPERLATVSFGLMPYSRPPGWALRHRFTDKPVGPLRSNRSLLLHARRRFAGHIQLHGCLAAEIRLTHRTFVRRWPTRYVDVSPVDLPHAAQRHRFRLTELPPANSRAESSYKQQGFRLKQCVFSAWSPKEQH</sequence>
<dbReference type="EMBL" id="CP063361">
    <property type="protein sequence ID" value="UOD33689.1"/>
    <property type="molecule type" value="Genomic_DNA"/>
</dbReference>
<evidence type="ECO:0000313" key="2">
    <source>
        <dbReference type="Proteomes" id="UP000831532"/>
    </source>
</evidence>